<dbReference type="PANTHER" id="PTHR10489">
    <property type="entry name" value="CELL ADHESION MOLECULE"/>
    <property type="match status" value="1"/>
</dbReference>
<proteinExistence type="predicted"/>
<accession>A0AAX7UNY8</accession>
<evidence type="ECO:0000256" key="3">
    <source>
        <dbReference type="ARBA" id="ARBA00022692"/>
    </source>
</evidence>
<dbReference type="InterPro" id="IPR017452">
    <property type="entry name" value="GPCR_Rhodpsn_7TM"/>
</dbReference>
<keyword evidence="8" id="KW-0807">Transducer</keyword>
<evidence type="ECO:0000256" key="9">
    <source>
        <dbReference type="SAM" id="Phobius"/>
    </source>
</evidence>
<evidence type="ECO:0000313" key="12">
    <source>
        <dbReference type="Proteomes" id="UP000265100"/>
    </source>
</evidence>
<dbReference type="PRINTS" id="PR00657">
    <property type="entry name" value="CCCHEMOKINER"/>
</dbReference>
<reference evidence="12" key="2">
    <citation type="submission" date="2023-03" db="EMBL/GenBank/DDBJ databases">
        <authorList>
            <consortium name="Wellcome Sanger Institute Data Sharing"/>
        </authorList>
    </citation>
    <scope>NUCLEOTIDE SEQUENCE [LARGE SCALE GENOMIC DNA]</scope>
</reference>
<dbReference type="Gene3D" id="1.20.1070.10">
    <property type="entry name" value="Rhodopsin 7-helix transmembrane proteins"/>
    <property type="match status" value="1"/>
</dbReference>
<dbReference type="PANTHER" id="PTHR10489:SF730">
    <property type="entry name" value="CHEMOKINE XC RECEPTOR 1"/>
    <property type="match status" value="1"/>
</dbReference>
<keyword evidence="7" id="KW-0675">Receptor</keyword>
<reference evidence="11 12" key="1">
    <citation type="submission" date="2018-05" db="EMBL/GenBank/DDBJ databases">
        <authorList>
            <person name="Datahose"/>
        </authorList>
    </citation>
    <scope>NUCLEOTIDE SEQUENCE</scope>
</reference>
<dbReference type="GO" id="GO:0019722">
    <property type="term" value="P:calcium-mediated signaling"/>
    <property type="evidence" value="ECO:0007669"/>
    <property type="project" value="TreeGrafter"/>
</dbReference>
<keyword evidence="4 9" id="KW-1133">Transmembrane helix</keyword>
<protein>
    <recommendedName>
        <fullName evidence="10">G-protein coupled receptors family 1 profile domain-containing protein</fullName>
    </recommendedName>
</protein>
<dbReference type="Proteomes" id="UP000265100">
    <property type="component" value="Chromosome 23"/>
</dbReference>
<evidence type="ECO:0000259" key="10">
    <source>
        <dbReference type="PROSITE" id="PS50262"/>
    </source>
</evidence>
<dbReference type="Ensembl" id="ENSACLT00000045737.1">
    <property type="protein sequence ID" value="ENSACLP00000071069.1"/>
    <property type="gene ID" value="ENSACLG00000038053.1"/>
</dbReference>
<dbReference type="SUPFAM" id="SSF81321">
    <property type="entry name" value="Family A G protein-coupled receptor-like"/>
    <property type="match status" value="1"/>
</dbReference>
<dbReference type="GO" id="GO:0019957">
    <property type="term" value="F:C-C chemokine binding"/>
    <property type="evidence" value="ECO:0007669"/>
    <property type="project" value="TreeGrafter"/>
</dbReference>
<keyword evidence="5" id="KW-0297">G-protein coupled receptor</keyword>
<reference evidence="11" key="3">
    <citation type="submission" date="2025-08" db="UniProtKB">
        <authorList>
            <consortium name="Ensembl"/>
        </authorList>
    </citation>
    <scope>IDENTIFICATION</scope>
</reference>
<evidence type="ECO:0000256" key="1">
    <source>
        <dbReference type="ARBA" id="ARBA00004651"/>
    </source>
</evidence>
<evidence type="ECO:0000256" key="8">
    <source>
        <dbReference type="ARBA" id="ARBA00023224"/>
    </source>
</evidence>
<keyword evidence="2" id="KW-1003">Cell membrane</keyword>
<feature type="transmembrane region" description="Helical" evidence="9">
    <location>
        <begin position="99"/>
        <end position="123"/>
    </location>
</feature>
<dbReference type="GO" id="GO:0006955">
    <property type="term" value="P:immune response"/>
    <property type="evidence" value="ECO:0007669"/>
    <property type="project" value="TreeGrafter"/>
</dbReference>
<organism evidence="11 12">
    <name type="scientific">Astatotilapia calliptera</name>
    <name type="common">Eastern happy</name>
    <name type="synonym">Chromis callipterus</name>
    <dbReference type="NCBI Taxonomy" id="8154"/>
    <lineage>
        <taxon>Eukaryota</taxon>
        <taxon>Metazoa</taxon>
        <taxon>Chordata</taxon>
        <taxon>Craniata</taxon>
        <taxon>Vertebrata</taxon>
        <taxon>Euteleostomi</taxon>
        <taxon>Actinopterygii</taxon>
        <taxon>Neopterygii</taxon>
        <taxon>Teleostei</taxon>
        <taxon>Neoteleostei</taxon>
        <taxon>Acanthomorphata</taxon>
        <taxon>Ovalentaria</taxon>
        <taxon>Cichlomorphae</taxon>
        <taxon>Cichliformes</taxon>
        <taxon>Cichlidae</taxon>
        <taxon>African cichlids</taxon>
        <taxon>Pseudocrenilabrinae</taxon>
        <taxon>Haplochromini</taxon>
        <taxon>Astatotilapia</taxon>
    </lineage>
</organism>
<evidence type="ECO:0000313" key="11">
    <source>
        <dbReference type="Ensembl" id="ENSACLP00000071069.1"/>
    </source>
</evidence>
<feature type="transmembrane region" description="Helical" evidence="9">
    <location>
        <begin position="35"/>
        <end position="59"/>
    </location>
</feature>
<comment type="subcellular location">
    <subcellularLocation>
        <location evidence="1">Cell membrane</location>
        <topology evidence="1">Multi-pass membrane protein</topology>
    </subcellularLocation>
</comment>
<reference evidence="11" key="4">
    <citation type="submission" date="2025-09" db="UniProtKB">
        <authorList>
            <consortium name="Ensembl"/>
        </authorList>
    </citation>
    <scope>IDENTIFICATION</scope>
</reference>
<dbReference type="AlphaFoldDB" id="A0AAX7UNY8"/>
<dbReference type="GO" id="GO:0016493">
    <property type="term" value="F:C-C chemokine receptor activity"/>
    <property type="evidence" value="ECO:0007669"/>
    <property type="project" value="TreeGrafter"/>
</dbReference>
<sequence>FTDMQIIYDPSNFSYYDYHEDEICNMSEVMNFGSIAIPIFFSVVITLSLTGNILVLIILALYEKLKSLTNIFILNLAVSYLVFTIGLPFWAIYHVKGWVFSEILCKVVTFIFFTGFYSSILFLKRAPKQTKNKLKTSNK</sequence>
<dbReference type="GeneTree" id="ENSGT01110000267168"/>
<dbReference type="PROSITE" id="PS50262">
    <property type="entry name" value="G_PROTEIN_RECEP_F1_2"/>
    <property type="match status" value="1"/>
</dbReference>
<dbReference type="GO" id="GO:0009897">
    <property type="term" value="C:external side of plasma membrane"/>
    <property type="evidence" value="ECO:0007669"/>
    <property type="project" value="TreeGrafter"/>
</dbReference>
<dbReference type="GO" id="GO:0007204">
    <property type="term" value="P:positive regulation of cytosolic calcium ion concentration"/>
    <property type="evidence" value="ECO:0007669"/>
    <property type="project" value="TreeGrafter"/>
</dbReference>
<dbReference type="Pfam" id="PF00001">
    <property type="entry name" value="7tm_1"/>
    <property type="match status" value="1"/>
</dbReference>
<name>A0AAX7UNY8_ASTCA</name>
<evidence type="ECO:0000256" key="6">
    <source>
        <dbReference type="ARBA" id="ARBA00023136"/>
    </source>
</evidence>
<keyword evidence="12" id="KW-1185">Reference proteome</keyword>
<evidence type="ECO:0000256" key="2">
    <source>
        <dbReference type="ARBA" id="ARBA00022475"/>
    </source>
</evidence>
<keyword evidence="3 9" id="KW-0812">Transmembrane</keyword>
<dbReference type="InterPro" id="IPR000276">
    <property type="entry name" value="GPCR_Rhodpsn"/>
</dbReference>
<feature type="domain" description="G-protein coupled receptors family 1 profile" evidence="10">
    <location>
        <begin position="51"/>
        <end position="123"/>
    </location>
</feature>
<evidence type="ECO:0000256" key="5">
    <source>
        <dbReference type="ARBA" id="ARBA00023040"/>
    </source>
</evidence>
<feature type="transmembrane region" description="Helical" evidence="9">
    <location>
        <begin position="71"/>
        <end position="93"/>
    </location>
</feature>
<evidence type="ECO:0000256" key="4">
    <source>
        <dbReference type="ARBA" id="ARBA00022989"/>
    </source>
</evidence>
<dbReference type="PRINTS" id="PR00237">
    <property type="entry name" value="GPCRRHODOPSN"/>
</dbReference>
<dbReference type="InterPro" id="IPR000355">
    <property type="entry name" value="Chemokine_rcpt"/>
</dbReference>
<dbReference type="GO" id="GO:0060326">
    <property type="term" value="P:cell chemotaxis"/>
    <property type="evidence" value="ECO:0007669"/>
    <property type="project" value="TreeGrafter"/>
</dbReference>
<evidence type="ECO:0000256" key="7">
    <source>
        <dbReference type="ARBA" id="ARBA00023170"/>
    </source>
</evidence>
<keyword evidence="6 9" id="KW-0472">Membrane</keyword>
<dbReference type="InterPro" id="IPR050119">
    <property type="entry name" value="CCR1-9-like"/>
</dbReference>